<accession>A0A0R3TU80</accession>
<organism evidence="1">
    <name type="scientific">Rodentolepis nana</name>
    <name type="common">Dwarf tapeworm</name>
    <name type="synonym">Hymenolepis nana</name>
    <dbReference type="NCBI Taxonomy" id="102285"/>
    <lineage>
        <taxon>Eukaryota</taxon>
        <taxon>Metazoa</taxon>
        <taxon>Spiralia</taxon>
        <taxon>Lophotrochozoa</taxon>
        <taxon>Platyhelminthes</taxon>
        <taxon>Cestoda</taxon>
        <taxon>Eucestoda</taxon>
        <taxon>Cyclophyllidea</taxon>
        <taxon>Hymenolepididae</taxon>
        <taxon>Rodentolepis</taxon>
    </lineage>
</organism>
<reference evidence="1" key="1">
    <citation type="submission" date="2017-02" db="UniProtKB">
        <authorList>
            <consortium name="WormBaseParasite"/>
        </authorList>
    </citation>
    <scope>IDENTIFICATION</scope>
</reference>
<dbReference type="AlphaFoldDB" id="A0A0R3TU80"/>
<dbReference type="WBParaSite" id="HNAJ_0001130101-mRNA-1">
    <property type="protein sequence ID" value="HNAJ_0001130101-mRNA-1"/>
    <property type="gene ID" value="HNAJ_0001130101"/>
</dbReference>
<sequence length="35" mass="4197">LENNRNLRVFFNFSHCHSLVRFSQSTPFLRATPFL</sequence>
<name>A0A0R3TU80_RODNA</name>
<proteinExistence type="predicted"/>
<protein>
    <submittedName>
        <fullName evidence="1">Ovule protein</fullName>
    </submittedName>
</protein>
<evidence type="ECO:0000313" key="1">
    <source>
        <dbReference type="WBParaSite" id="HNAJ_0001130101-mRNA-1"/>
    </source>
</evidence>